<keyword evidence="2" id="KW-1185">Reference proteome</keyword>
<sequence length="57" mass="6605">MSSDIITMTAEELLKELIILKSVRDNLEKLMLHNANLMPCIENLDKDIKQITGRLFF</sequence>
<name>A0ABX0JD36_9BACL</name>
<reference evidence="1" key="1">
    <citation type="submission" date="2020-03" db="EMBL/GenBank/DDBJ databases">
        <title>Draft sequencing of Paenibacilllus sp. S3N08.</title>
        <authorList>
            <person name="Kim D.-U."/>
        </authorList>
    </citation>
    <scope>NUCLEOTIDE SEQUENCE</scope>
    <source>
        <strain evidence="1">S3N08</strain>
    </source>
</reference>
<evidence type="ECO:0000313" key="2">
    <source>
        <dbReference type="Proteomes" id="UP001165962"/>
    </source>
</evidence>
<proteinExistence type="predicted"/>
<organism evidence="1 2">
    <name type="scientific">Paenibacillus agricola</name>
    <dbReference type="NCBI Taxonomy" id="2716264"/>
    <lineage>
        <taxon>Bacteria</taxon>
        <taxon>Bacillati</taxon>
        <taxon>Bacillota</taxon>
        <taxon>Bacilli</taxon>
        <taxon>Bacillales</taxon>
        <taxon>Paenibacillaceae</taxon>
        <taxon>Paenibacillus</taxon>
    </lineage>
</organism>
<dbReference type="Proteomes" id="UP001165962">
    <property type="component" value="Unassembled WGS sequence"/>
</dbReference>
<evidence type="ECO:0008006" key="3">
    <source>
        <dbReference type="Google" id="ProtNLM"/>
    </source>
</evidence>
<protein>
    <recommendedName>
        <fullName evidence="3">Spo0E like sporulation regulatory protein</fullName>
    </recommendedName>
</protein>
<gene>
    <name evidence="1" type="ORF">G9U52_31550</name>
</gene>
<dbReference type="EMBL" id="JAAOIW010000018">
    <property type="protein sequence ID" value="NHN34334.1"/>
    <property type="molecule type" value="Genomic_DNA"/>
</dbReference>
<dbReference type="RefSeq" id="WP_166155172.1">
    <property type="nucleotide sequence ID" value="NZ_JAAOIW010000018.1"/>
</dbReference>
<comment type="caution">
    <text evidence="1">The sequence shown here is derived from an EMBL/GenBank/DDBJ whole genome shotgun (WGS) entry which is preliminary data.</text>
</comment>
<accession>A0ABX0JD36</accession>
<evidence type="ECO:0000313" key="1">
    <source>
        <dbReference type="EMBL" id="NHN34334.1"/>
    </source>
</evidence>